<dbReference type="RefSeq" id="WP_100789970.1">
    <property type="nucleotide sequence ID" value="NZ_NPDQ01000002.1"/>
</dbReference>
<proteinExistence type="predicted"/>
<keyword evidence="1" id="KW-0812">Transmembrane</keyword>
<dbReference type="OrthoDB" id="9806984at2"/>
<dbReference type="InterPro" id="IPR003399">
    <property type="entry name" value="Mce/MlaD"/>
</dbReference>
<gene>
    <name evidence="3" type="ORF">EHQ30_09510</name>
</gene>
<feature type="domain" description="Mce/MlaD" evidence="2">
    <location>
        <begin position="38"/>
        <end position="142"/>
    </location>
</feature>
<dbReference type="PANTHER" id="PTHR36698:SF3">
    <property type="entry name" value="ABC-TYPE TRANSPORT AUXILIARY LIPOPROTEIN COMPONENT DOMAIN-CONTAINING PROTEIN"/>
    <property type="match status" value="1"/>
</dbReference>
<dbReference type="EMBL" id="RQFP01000001">
    <property type="protein sequence ID" value="TGK96808.1"/>
    <property type="molecule type" value="Genomic_DNA"/>
</dbReference>
<evidence type="ECO:0000259" key="2">
    <source>
        <dbReference type="Pfam" id="PF02470"/>
    </source>
</evidence>
<comment type="caution">
    <text evidence="3">The sequence shown here is derived from an EMBL/GenBank/DDBJ whole genome shotgun (WGS) entry which is preliminary data.</text>
</comment>
<sequence length="315" mass="35268">MNQSNKIYFKVGVFVLVSFFTLILFLIVFTAGNIFQRTVSLETYFDESVQGLDIGSPVKHRGVKVGTVQEITFVQNEYSDKLNEDTELRYGRYVLIKMSVPDFVKGVYGNDLKKTVQRMIQSGLRVRLASQGLTGTAYLEVDYLNPEKNPPLSIEWEPKTIYIPSAPSTISRFTATVDKFFDKVEKADVDKILLGVGELIRNLNQTIQEAKLGDLARESTGLLVDLRKTNAEVKSLIASPETQGLPKKLDASITQLQTTLKRLDTLLASNQGDISTSIENLRIASEDLKEVTANAKKYPSQFLFGEAPNKSKLWK</sequence>
<accession>A0A2M9Y5F1</accession>
<evidence type="ECO:0000256" key="1">
    <source>
        <dbReference type="SAM" id="Phobius"/>
    </source>
</evidence>
<dbReference type="Proteomes" id="UP000297891">
    <property type="component" value="Unassembled WGS sequence"/>
</dbReference>
<keyword evidence="1" id="KW-0472">Membrane</keyword>
<dbReference type="PANTHER" id="PTHR36698">
    <property type="entry name" value="BLL5892 PROTEIN"/>
    <property type="match status" value="1"/>
</dbReference>
<evidence type="ECO:0000313" key="3">
    <source>
        <dbReference type="EMBL" id="TGK96808.1"/>
    </source>
</evidence>
<protein>
    <submittedName>
        <fullName evidence="3">MCE family protein</fullName>
    </submittedName>
</protein>
<keyword evidence="1" id="KW-1133">Transmembrane helix</keyword>
<keyword evidence="4" id="KW-1185">Reference proteome</keyword>
<organism evidence="3 4">
    <name type="scientific">Leptospira brenneri</name>
    <dbReference type="NCBI Taxonomy" id="2023182"/>
    <lineage>
        <taxon>Bacteria</taxon>
        <taxon>Pseudomonadati</taxon>
        <taxon>Spirochaetota</taxon>
        <taxon>Spirochaetia</taxon>
        <taxon>Leptospirales</taxon>
        <taxon>Leptospiraceae</taxon>
        <taxon>Leptospira</taxon>
    </lineage>
</organism>
<name>A0A2M9Y5F1_9LEPT</name>
<reference evidence="3" key="1">
    <citation type="journal article" date="2019" name="PLoS Negl. Trop. Dis.">
        <title>Revisiting the worldwide diversity of Leptospira species in the environment.</title>
        <authorList>
            <person name="Vincent A.T."/>
            <person name="Schiettekatte O."/>
            <person name="Bourhy P."/>
            <person name="Veyrier F.J."/>
            <person name="Picardeau M."/>
        </authorList>
    </citation>
    <scope>NUCLEOTIDE SEQUENCE [LARGE SCALE GENOMIC DNA]</scope>
    <source>
        <strain evidence="3">201800277</strain>
    </source>
</reference>
<evidence type="ECO:0000313" key="4">
    <source>
        <dbReference type="Proteomes" id="UP000297891"/>
    </source>
</evidence>
<dbReference type="AlphaFoldDB" id="A0A2M9Y5F1"/>
<dbReference type="Pfam" id="PF02470">
    <property type="entry name" value="MlaD"/>
    <property type="match status" value="1"/>
</dbReference>
<feature type="transmembrane region" description="Helical" evidence="1">
    <location>
        <begin position="7"/>
        <end position="29"/>
    </location>
</feature>